<keyword evidence="2" id="KW-1185">Reference proteome</keyword>
<dbReference type="InterPro" id="IPR011009">
    <property type="entry name" value="Kinase-like_dom_sf"/>
</dbReference>
<dbReference type="EMBL" id="VOBR01000026">
    <property type="protein sequence ID" value="TWP47474.1"/>
    <property type="molecule type" value="Genomic_DNA"/>
</dbReference>
<proteinExistence type="predicted"/>
<gene>
    <name evidence="1" type="ORF">FKR81_32305</name>
</gene>
<accession>A0A563EKA1</accession>
<sequence>MDESRSAYGTQGSTIGFATSSDTWVRIAWTDAHDIHGPSWTGTEIASAITGVKKPELFRSYRWVDRVRSVVWRADETELITSRAIHSTGLINEEPDLSVAWWDSLGSSLAALAAVETERVAMAQAHLTRRINQVFGDEGIDTEVDEWTTAHADLHFGNLTAPDCYLLDWDSWGRAPRGLDAATLWGHCLLVPSVAHRVQAEFVDDLSSRSGLLAQLLFCSNVIRLNSSKPKPSPLLEPVKKEAVRVLHALGANA</sequence>
<reference evidence="1 2" key="1">
    <citation type="submission" date="2019-07" db="EMBL/GenBank/DDBJ databases">
        <title>Lentzea xizangensis sp. nov., isolated from Qinghai-Tibetan Plateau Soils.</title>
        <authorList>
            <person name="Huang J."/>
        </authorList>
    </citation>
    <scope>NUCLEOTIDE SEQUENCE [LARGE SCALE GENOMIC DNA]</scope>
    <source>
        <strain evidence="1 2">FXJ1.1311</strain>
    </source>
</reference>
<comment type="caution">
    <text evidence="1">The sequence shown here is derived from an EMBL/GenBank/DDBJ whole genome shotgun (WGS) entry which is preliminary data.</text>
</comment>
<dbReference type="Gene3D" id="1.10.510.10">
    <property type="entry name" value="Transferase(Phosphotransferase) domain 1"/>
    <property type="match status" value="1"/>
</dbReference>
<dbReference type="AlphaFoldDB" id="A0A563EKA1"/>
<evidence type="ECO:0008006" key="3">
    <source>
        <dbReference type="Google" id="ProtNLM"/>
    </source>
</evidence>
<name>A0A563EKA1_9PSEU</name>
<protein>
    <recommendedName>
        <fullName evidence="3">Aminoglycoside phosphotransferase</fullName>
    </recommendedName>
</protein>
<dbReference type="OrthoDB" id="3680308at2"/>
<evidence type="ECO:0000313" key="2">
    <source>
        <dbReference type="Proteomes" id="UP000316639"/>
    </source>
</evidence>
<evidence type="ECO:0000313" key="1">
    <source>
        <dbReference type="EMBL" id="TWP47474.1"/>
    </source>
</evidence>
<dbReference type="Proteomes" id="UP000316639">
    <property type="component" value="Unassembled WGS sequence"/>
</dbReference>
<organism evidence="1 2">
    <name type="scientific">Lentzea tibetensis</name>
    <dbReference type="NCBI Taxonomy" id="2591470"/>
    <lineage>
        <taxon>Bacteria</taxon>
        <taxon>Bacillati</taxon>
        <taxon>Actinomycetota</taxon>
        <taxon>Actinomycetes</taxon>
        <taxon>Pseudonocardiales</taxon>
        <taxon>Pseudonocardiaceae</taxon>
        <taxon>Lentzea</taxon>
    </lineage>
</organism>
<dbReference type="SUPFAM" id="SSF56112">
    <property type="entry name" value="Protein kinase-like (PK-like)"/>
    <property type="match status" value="1"/>
</dbReference>